<evidence type="ECO:0000313" key="2">
    <source>
        <dbReference type="Proteomes" id="UP000277537"/>
    </source>
</evidence>
<organism evidence="1 2">
    <name type="scientific">Acinetobacter johnsonii</name>
    <dbReference type="NCBI Taxonomy" id="40214"/>
    <lineage>
        <taxon>Bacteria</taxon>
        <taxon>Pseudomonadati</taxon>
        <taxon>Pseudomonadota</taxon>
        <taxon>Gammaproteobacteria</taxon>
        <taxon>Moraxellales</taxon>
        <taxon>Moraxellaceae</taxon>
        <taxon>Acinetobacter</taxon>
    </lineage>
</organism>
<accession>A0A3R9EWT0</accession>
<protein>
    <submittedName>
        <fullName evidence="1">Uncharacterized protein</fullName>
    </submittedName>
</protein>
<dbReference type="Proteomes" id="UP000277537">
    <property type="component" value="Unassembled WGS sequence"/>
</dbReference>
<name>A0A3R9EWT0_ACIJO</name>
<gene>
    <name evidence="1" type="ORF">EGT73_16925</name>
</gene>
<dbReference type="AlphaFoldDB" id="A0A3R9EWT0"/>
<dbReference type="RefSeq" id="WP_111860974.1">
    <property type="nucleotide sequence ID" value="NZ_JBNRUP010000004.1"/>
</dbReference>
<reference evidence="1 2" key="1">
    <citation type="submission" date="2018-10" db="EMBL/GenBank/DDBJ databases">
        <title>Transmission dynamics of multidrug resistant bacteria on intensive care unit surfaces.</title>
        <authorList>
            <person name="D'Souza A.W."/>
            <person name="Potter R.F."/>
            <person name="Wallace M."/>
            <person name="Shupe A."/>
            <person name="Patel S."/>
            <person name="Sun S."/>
            <person name="Gul D."/>
            <person name="Kwon J.H."/>
            <person name="Andleeb S."/>
            <person name="Burnham C.-A.D."/>
            <person name="Dantas G."/>
        </authorList>
    </citation>
    <scope>NUCLEOTIDE SEQUENCE [LARGE SCALE GENOMIC DNA]</scope>
    <source>
        <strain evidence="1 2">AJ_385</strain>
    </source>
</reference>
<proteinExistence type="predicted"/>
<sequence length="88" mass="10143">MEVAEKLVCPKCQGQLAIWFEMATEYSRKIHPKTGEIKTRISKSEPERTERQGIKCTECEWLESSDDFSEEAAEIIDKVKIDLDDPSH</sequence>
<comment type="caution">
    <text evidence="1">The sequence shown here is derived from an EMBL/GenBank/DDBJ whole genome shotgun (WGS) entry which is preliminary data.</text>
</comment>
<evidence type="ECO:0000313" key="1">
    <source>
        <dbReference type="EMBL" id="RSE17760.1"/>
    </source>
</evidence>
<dbReference type="EMBL" id="RHXE01000068">
    <property type="protein sequence ID" value="RSE17760.1"/>
    <property type="molecule type" value="Genomic_DNA"/>
</dbReference>